<protein>
    <submittedName>
        <fullName evidence="7">Ethanolamine utilization protein EutJ</fullName>
    </submittedName>
</protein>
<evidence type="ECO:0000256" key="2">
    <source>
        <dbReference type="ARBA" id="ARBA00022448"/>
    </source>
</evidence>
<dbReference type="PANTHER" id="PTHR30483">
    <property type="entry name" value="LEUCINE-SPECIFIC-BINDING PROTEIN"/>
    <property type="match status" value="1"/>
</dbReference>
<dbReference type="SUPFAM" id="SSF53822">
    <property type="entry name" value="Periplasmic binding protein-like I"/>
    <property type="match status" value="1"/>
</dbReference>
<keyword evidence="4" id="KW-0029">Amino-acid transport</keyword>
<sequence>MKESKKLKKFGSLLVASSLLAGVLAGCGNGGDSGSGGGSSSSGGGSSSDGDTIKIGANLELSGNVASYGSSIGLGAELAVKEINDNGGIDGKKIELIKVDNKSENAEATAAAMKLITQDNVVAMLAPATSGNTVATVQIANDNKIPIVTGSGTAPNITVNEDDGTVNEYAFRTCFIDPFQGIVAANFASNELDVKNVAIFADNASDYAKGLAKSFKETITANGGNIVAEEAYVAKDADFRTQLTSIKSKNPDFIFIPGYYEEVGLIVKQARELGIDVPLMGADGWDSPTLVELAGAEALNNTYITNHYSAEDPEQKIQDFVKAFKEANGDKAPDAFNALGYDSIYYIADAIKRAGSTDGEAIKDALADTKDLSLVTGTFSVDEDHNPIKTATVLEFKDGKQVFNSKVNP</sequence>
<dbReference type="RefSeq" id="WP_053997185.1">
    <property type="nucleotide sequence ID" value="NZ_CP065643.1"/>
</dbReference>
<dbReference type="EMBL" id="LGCI01000014">
    <property type="protein sequence ID" value="KOY80092.1"/>
    <property type="molecule type" value="Genomic_DNA"/>
</dbReference>
<dbReference type="CDD" id="cd06347">
    <property type="entry name" value="PBP1_ABC_LivK_ligand_binding-like"/>
    <property type="match status" value="1"/>
</dbReference>
<dbReference type="Pfam" id="PF13458">
    <property type="entry name" value="Peripla_BP_6"/>
    <property type="match status" value="1"/>
</dbReference>
<comment type="similarity">
    <text evidence="1">Belongs to the leucine-binding protein family.</text>
</comment>
<feature type="signal peptide" evidence="5">
    <location>
        <begin position="1"/>
        <end position="21"/>
    </location>
</feature>
<evidence type="ECO:0000259" key="6">
    <source>
        <dbReference type="Pfam" id="PF13458"/>
    </source>
</evidence>
<dbReference type="STRING" id="33935.ADM90_23085"/>
<dbReference type="PATRIC" id="fig|33935.3.peg.3870"/>
<accession>A0A0M9DH69</accession>
<dbReference type="Gene3D" id="3.40.50.2300">
    <property type="match status" value="2"/>
</dbReference>
<keyword evidence="2" id="KW-0813">Transport</keyword>
<dbReference type="GO" id="GO:0006865">
    <property type="term" value="P:amino acid transport"/>
    <property type="evidence" value="ECO:0007669"/>
    <property type="project" value="UniProtKB-KW"/>
</dbReference>
<dbReference type="InterPro" id="IPR000709">
    <property type="entry name" value="Leu_Ile_Val-bd"/>
</dbReference>
<evidence type="ECO:0000313" key="7">
    <source>
        <dbReference type="EMBL" id="KOY80092.1"/>
    </source>
</evidence>
<evidence type="ECO:0000256" key="5">
    <source>
        <dbReference type="SAM" id="SignalP"/>
    </source>
</evidence>
<dbReference type="OrthoDB" id="9783240at2"/>
<feature type="chain" id="PRO_5038901272" evidence="5">
    <location>
        <begin position="22"/>
        <end position="409"/>
    </location>
</feature>
<name>A0A0M9DH69_9BACI</name>
<dbReference type="PANTHER" id="PTHR30483:SF6">
    <property type="entry name" value="PERIPLASMIC BINDING PROTEIN OF ABC TRANSPORTER FOR NATURAL AMINO ACIDS"/>
    <property type="match status" value="1"/>
</dbReference>
<dbReference type="PROSITE" id="PS51257">
    <property type="entry name" value="PROKAR_LIPOPROTEIN"/>
    <property type="match status" value="1"/>
</dbReference>
<organism evidence="7 8">
    <name type="scientific">Lysinibacillus macroides</name>
    <dbReference type="NCBI Taxonomy" id="33935"/>
    <lineage>
        <taxon>Bacteria</taxon>
        <taxon>Bacillati</taxon>
        <taxon>Bacillota</taxon>
        <taxon>Bacilli</taxon>
        <taxon>Bacillales</taxon>
        <taxon>Bacillaceae</taxon>
        <taxon>Lysinibacillus</taxon>
    </lineage>
</organism>
<dbReference type="AlphaFoldDB" id="A0A0M9DH69"/>
<comment type="caution">
    <text evidence="7">The sequence shown here is derived from an EMBL/GenBank/DDBJ whole genome shotgun (WGS) entry which is preliminary data.</text>
</comment>
<feature type="domain" description="Leucine-binding protein" evidence="6">
    <location>
        <begin position="52"/>
        <end position="399"/>
    </location>
</feature>
<proteinExistence type="inferred from homology"/>
<dbReference type="InterPro" id="IPR051010">
    <property type="entry name" value="BCAA_transport"/>
</dbReference>
<dbReference type="Proteomes" id="UP000037977">
    <property type="component" value="Unassembled WGS sequence"/>
</dbReference>
<reference evidence="7 8" key="1">
    <citation type="submission" date="2015-07" db="EMBL/GenBank/DDBJ databases">
        <title>Genome sequencing project for genomic taxonomy and phylogenomics of Bacillus-like bacteria.</title>
        <authorList>
            <person name="Liu B."/>
            <person name="Wang J."/>
            <person name="Zhu Y."/>
            <person name="Liu G."/>
            <person name="Chen Q."/>
            <person name="Chen Z."/>
            <person name="Che J."/>
            <person name="Ge C."/>
            <person name="Shi H."/>
            <person name="Pan Z."/>
            <person name="Liu X."/>
        </authorList>
    </citation>
    <scope>NUCLEOTIDE SEQUENCE [LARGE SCALE GENOMIC DNA]</scope>
    <source>
        <strain evidence="7 8">DSM 54</strain>
    </source>
</reference>
<dbReference type="InterPro" id="IPR028082">
    <property type="entry name" value="Peripla_BP_I"/>
</dbReference>
<evidence type="ECO:0000313" key="8">
    <source>
        <dbReference type="Proteomes" id="UP000037977"/>
    </source>
</evidence>
<keyword evidence="3 5" id="KW-0732">Signal</keyword>
<evidence type="ECO:0000256" key="1">
    <source>
        <dbReference type="ARBA" id="ARBA00010062"/>
    </source>
</evidence>
<evidence type="ECO:0000256" key="4">
    <source>
        <dbReference type="ARBA" id="ARBA00022970"/>
    </source>
</evidence>
<evidence type="ECO:0000256" key="3">
    <source>
        <dbReference type="ARBA" id="ARBA00022729"/>
    </source>
</evidence>
<dbReference type="InterPro" id="IPR028081">
    <property type="entry name" value="Leu-bd"/>
</dbReference>
<dbReference type="PRINTS" id="PR00337">
    <property type="entry name" value="LEUILEVALBP"/>
</dbReference>
<gene>
    <name evidence="7" type="ORF">ADM90_23085</name>
</gene>
<keyword evidence="8" id="KW-1185">Reference proteome</keyword>